<comment type="caution">
    <text evidence="1">The sequence shown here is derived from an EMBL/GenBank/DDBJ whole genome shotgun (WGS) entry which is preliminary data.</text>
</comment>
<accession>A0ABU8BNH4</accession>
<evidence type="ECO:0000313" key="2">
    <source>
        <dbReference type="Proteomes" id="UP001364224"/>
    </source>
</evidence>
<evidence type="ECO:0000313" key="1">
    <source>
        <dbReference type="EMBL" id="MEH2560111.1"/>
    </source>
</evidence>
<keyword evidence="2" id="KW-1185">Reference proteome</keyword>
<protein>
    <recommendedName>
        <fullName evidence="3">Macro domain-containing protein</fullName>
    </recommendedName>
</protein>
<dbReference type="PANTHER" id="PTHR35609">
    <property type="entry name" value="MACRO DOMAIN-CONTAINING PROTEIN"/>
    <property type="match status" value="1"/>
</dbReference>
<reference evidence="1 2" key="1">
    <citation type="submission" date="2024-02" db="EMBL/GenBank/DDBJ databases">
        <title>Adaptive strategies in a cosmopolitan and abundant soil bacterium.</title>
        <authorList>
            <person name="Carini P."/>
        </authorList>
    </citation>
    <scope>NUCLEOTIDE SEQUENCE [LARGE SCALE GENOMIC DNA]</scope>
    <source>
        <strain evidence="1 2">AZCC 1608</strain>
    </source>
</reference>
<evidence type="ECO:0008006" key="3">
    <source>
        <dbReference type="Google" id="ProtNLM"/>
    </source>
</evidence>
<dbReference type="RefSeq" id="WP_334488941.1">
    <property type="nucleotide sequence ID" value="NZ_JAZHRV010000001.1"/>
</dbReference>
<gene>
    <name evidence="1" type="ORF">V1286_007640</name>
</gene>
<name>A0ABU8BNH4_9BRAD</name>
<dbReference type="PANTHER" id="PTHR35609:SF1">
    <property type="entry name" value="MACRO DOMAIN-CONTAINING PROTEIN"/>
    <property type="match status" value="1"/>
</dbReference>
<proteinExistence type="predicted"/>
<organism evidence="1 2">
    <name type="scientific">Bradyrhizobium algeriense</name>
    <dbReference type="NCBI Taxonomy" id="634784"/>
    <lineage>
        <taxon>Bacteria</taxon>
        <taxon>Pseudomonadati</taxon>
        <taxon>Pseudomonadota</taxon>
        <taxon>Alphaproteobacteria</taxon>
        <taxon>Hyphomicrobiales</taxon>
        <taxon>Nitrobacteraceae</taxon>
        <taxon>Bradyrhizobium</taxon>
    </lineage>
</organism>
<dbReference type="EMBL" id="JAZHRV010000001">
    <property type="protein sequence ID" value="MEH2560111.1"/>
    <property type="molecule type" value="Genomic_DNA"/>
</dbReference>
<dbReference type="Proteomes" id="UP001364224">
    <property type="component" value="Unassembled WGS sequence"/>
</dbReference>
<sequence length="337" mass="36855">MDWFERITGFRECGYQDTQSKLAVEGAQLRSRANGKVYGIGRLRIPTLGELRNSANSAKLGAGNLTIRLVSGDVRAMHRDTDNATALFQVASQFNLLEMVSPNVTPDMGVTRYASDPTQGPACAIAAGAATIFRNYFAPVGDQQGQTAERQVDCLNRIGQELETALGRPVSELWEMRNGYALCTADGLRSIARHLESLDEDSRDSLGATLQIGLHEDVEITDGFRDQPVVVSQAFCSALPVAYSGHPKSLWEPFARLVLEAAYEATLLCGVLNMERGRSNRVLLTALGGGAFGNDPSWIHDAMVRALDRVKEFGLDVRLVSYGSPRPMYRAIVDRFP</sequence>